<organism evidence="8 9">
    <name type="scientific">Anaeroplasma bactoclasticum</name>
    <dbReference type="NCBI Taxonomy" id="2088"/>
    <lineage>
        <taxon>Bacteria</taxon>
        <taxon>Bacillati</taxon>
        <taxon>Mycoplasmatota</taxon>
        <taxon>Mollicutes</taxon>
        <taxon>Anaeroplasmatales</taxon>
        <taxon>Anaeroplasmataceae</taxon>
        <taxon>Anaeroplasma</taxon>
    </lineage>
</organism>
<dbReference type="Proteomes" id="UP000266506">
    <property type="component" value="Unassembled WGS sequence"/>
</dbReference>
<dbReference type="InterPro" id="IPR004254">
    <property type="entry name" value="AdipoR/HlyIII-related"/>
</dbReference>
<comment type="caution">
    <text evidence="8">The sequence shown here is derived from an EMBL/GenBank/DDBJ whole genome shotgun (WGS) entry which is preliminary data.</text>
</comment>
<feature type="region of interest" description="Disordered" evidence="6">
    <location>
        <begin position="1"/>
        <end position="35"/>
    </location>
</feature>
<feature type="binding site" evidence="5">
    <location>
        <position position="258"/>
    </location>
    <ligand>
        <name>Zn(2+)</name>
        <dbReference type="ChEBI" id="CHEBI:29105"/>
    </ligand>
</feature>
<protein>
    <submittedName>
        <fullName evidence="8">Hemolysin III</fullName>
    </submittedName>
</protein>
<dbReference type="PANTHER" id="PTHR20855:SF3">
    <property type="entry name" value="LD03007P"/>
    <property type="match status" value="1"/>
</dbReference>
<dbReference type="AlphaFoldDB" id="A0A397RUV9"/>
<evidence type="ECO:0000256" key="1">
    <source>
        <dbReference type="ARBA" id="ARBA00004141"/>
    </source>
</evidence>
<evidence type="ECO:0000256" key="7">
    <source>
        <dbReference type="SAM" id="Phobius"/>
    </source>
</evidence>
<reference evidence="8 9" key="1">
    <citation type="submission" date="2018-08" db="EMBL/GenBank/DDBJ databases">
        <title>Genomic Encyclopedia of Archaeal and Bacterial Type Strains, Phase II (KMG-II): from individual species to whole genera.</title>
        <authorList>
            <person name="Goeker M."/>
        </authorList>
    </citation>
    <scope>NUCLEOTIDE SEQUENCE [LARGE SCALE GENOMIC DNA]</scope>
    <source>
        <strain evidence="8 9">ATCC 27112</strain>
    </source>
</reference>
<feature type="transmembrane region" description="Helical" evidence="7">
    <location>
        <begin position="254"/>
        <end position="273"/>
    </location>
</feature>
<gene>
    <name evidence="8" type="ORF">EI71_00756</name>
</gene>
<dbReference type="OrthoDB" id="9813689at2"/>
<keyword evidence="4 7" id="KW-0472">Membrane</keyword>
<dbReference type="InParanoid" id="A0A397RUV9"/>
<sequence>MNLEKEKKKELKRQAKEEKKSLKLQKKENKKEYRKHEKVYIEEEKEERRNAPLTEKELEIRRKNEAPKRSVLEEIGNSVSHGLGAIFGIVALVLMLLKSDTPMKVTGSLVYGISMIIMMLMSCLYHAWKHGLRVKRLWRRFDYSSIYLLIGGTFAPLQLVELGINQGQPLWAWIWFSIMWALIITGITFVSIFGPGRTKGINFPLYFIIGWSGVMFIPGWWQYNQALLWWILVGGIVYSLGMIPFVLKKVPAAHFIFHLFVVAGAITQFIGIYTCVYMR</sequence>
<dbReference type="RefSeq" id="WP_119015922.1">
    <property type="nucleotide sequence ID" value="NZ_QXEV01000005.1"/>
</dbReference>
<accession>A0A397RUV9</accession>
<evidence type="ECO:0000313" key="8">
    <source>
        <dbReference type="EMBL" id="RIA77973.1"/>
    </source>
</evidence>
<feature type="transmembrane region" description="Helical" evidence="7">
    <location>
        <begin position="172"/>
        <end position="193"/>
    </location>
</feature>
<evidence type="ECO:0000256" key="3">
    <source>
        <dbReference type="ARBA" id="ARBA00022989"/>
    </source>
</evidence>
<dbReference type="EMBL" id="QXEV01000005">
    <property type="protein sequence ID" value="RIA77973.1"/>
    <property type="molecule type" value="Genomic_DNA"/>
</dbReference>
<keyword evidence="5" id="KW-0479">Metal-binding</keyword>
<evidence type="ECO:0000256" key="6">
    <source>
        <dbReference type="SAM" id="MobiDB-lite"/>
    </source>
</evidence>
<dbReference type="GO" id="GO:0046872">
    <property type="term" value="F:metal ion binding"/>
    <property type="evidence" value="ECO:0007669"/>
    <property type="project" value="UniProtKB-KW"/>
</dbReference>
<comment type="subcellular location">
    <subcellularLocation>
        <location evidence="1">Membrane</location>
        <topology evidence="1">Multi-pass membrane protein</topology>
    </subcellularLocation>
</comment>
<keyword evidence="5" id="KW-0862">Zinc</keyword>
<dbReference type="FunCoup" id="A0A397RUV9">
    <property type="interactions" value="25"/>
</dbReference>
<feature type="transmembrane region" description="Helical" evidence="7">
    <location>
        <begin position="78"/>
        <end position="97"/>
    </location>
</feature>
<evidence type="ECO:0000256" key="5">
    <source>
        <dbReference type="PIRSR" id="PIRSR604254-1"/>
    </source>
</evidence>
<dbReference type="GO" id="GO:0016020">
    <property type="term" value="C:membrane"/>
    <property type="evidence" value="ECO:0007669"/>
    <property type="project" value="UniProtKB-SubCell"/>
</dbReference>
<keyword evidence="9" id="KW-1185">Reference proteome</keyword>
<dbReference type="PANTHER" id="PTHR20855">
    <property type="entry name" value="ADIPOR/PROGESTIN RECEPTOR-RELATED"/>
    <property type="match status" value="1"/>
</dbReference>
<feature type="transmembrane region" description="Helical" evidence="7">
    <location>
        <begin position="227"/>
        <end position="247"/>
    </location>
</feature>
<feature type="binding site" evidence="5">
    <location>
        <position position="254"/>
    </location>
    <ligand>
        <name>Zn(2+)</name>
        <dbReference type="ChEBI" id="CHEBI:29105"/>
    </ligand>
</feature>
<feature type="transmembrane region" description="Helical" evidence="7">
    <location>
        <begin position="109"/>
        <end position="128"/>
    </location>
</feature>
<dbReference type="Pfam" id="PF03006">
    <property type="entry name" value="HlyIII"/>
    <property type="match status" value="1"/>
</dbReference>
<name>A0A397RUV9_9MOLU</name>
<feature type="transmembrane region" description="Helical" evidence="7">
    <location>
        <begin position="205"/>
        <end position="221"/>
    </location>
</feature>
<feature type="transmembrane region" description="Helical" evidence="7">
    <location>
        <begin position="140"/>
        <end position="160"/>
    </location>
</feature>
<keyword evidence="3 7" id="KW-1133">Transmembrane helix</keyword>
<feature type="binding site" evidence="5">
    <location>
        <position position="126"/>
    </location>
    <ligand>
        <name>Zn(2+)</name>
        <dbReference type="ChEBI" id="CHEBI:29105"/>
    </ligand>
</feature>
<evidence type="ECO:0000313" key="9">
    <source>
        <dbReference type="Proteomes" id="UP000266506"/>
    </source>
</evidence>
<proteinExistence type="predicted"/>
<evidence type="ECO:0000256" key="2">
    <source>
        <dbReference type="ARBA" id="ARBA00022692"/>
    </source>
</evidence>
<evidence type="ECO:0000256" key="4">
    <source>
        <dbReference type="ARBA" id="ARBA00023136"/>
    </source>
</evidence>
<keyword evidence="2 7" id="KW-0812">Transmembrane</keyword>